<dbReference type="Proteomes" id="UP001479436">
    <property type="component" value="Unassembled WGS sequence"/>
</dbReference>
<proteinExistence type="predicted"/>
<evidence type="ECO:0000313" key="2">
    <source>
        <dbReference type="Proteomes" id="UP001479436"/>
    </source>
</evidence>
<dbReference type="EMBL" id="JASJQH010000972">
    <property type="protein sequence ID" value="KAK9762400.1"/>
    <property type="molecule type" value="Genomic_DNA"/>
</dbReference>
<organism evidence="1 2">
    <name type="scientific">Basidiobolus ranarum</name>
    <dbReference type="NCBI Taxonomy" id="34480"/>
    <lineage>
        <taxon>Eukaryota</taxon>
        <taxon>Fungi</taxon>
        <taxon>Fungi incertae sedis</taxon>
        <taxon>Zoopagomycota</taxon>
        <taxon>Entomophthoromycotina</taxon>
        <taxon>Basidiobolomycetes</taxon>
        <taxon>Basidiobolales</taxon>
        <taxon>Basidiobolaceae</taxon>
        <taxon>Basidiobolus</taxon>
    </lineage>
</organism>
<keyword evidence="2" id="KW-1185">Reference proteome</keyword>
<comment type="caution">
    <text evidence="1">The sequence shown here is derived from an EMBL/GenBank/DDBJ whole genome shotgun (WGS) entry which is preliminary data.</text>
</comment>
<gene>
    <name evidence="1" type="ORF">K7432_011888</name>
</gene>
<evidence type="ECO:0008006" key="3">
    <source>
        <dbReference type="Google" id="ProtNLM"/>
    </source>
</evidence>
<accession>A0ABR2WLN1</accession>
<reference evidence="1 2" key="1">
    <citation type="submission" date="2023-04" db="EMBL/GenBank/DDBJ databases">
        <title>Genome of Basidiobolus ranarum AG-B5.</title>
        <authorList>
            <person name="Stajich J.E."/>
            <person name="Carter-House D."/>
            <person name="Gryganskyi A."/>
        </authorList>
    </citation>
    <scope>NUCLEOTIDE SEQUENCE [LARGE SCALE GENOMIC DNA]</scope>
    <source>
        <strain evidence="1 2">AG-B5</strain>
    </source>
</reference>
<name>A0ABR2WLN1_9FUNG</name>
<protein>
    <recommendedName>
        <fullName evidence="3">F-box domain-containing protein</fullName>
    </recommendedName>
</protein>
<sequence length="507" mass="58909">MDALHTDILERVFTFLAHPPTYATVCRRFYQISQNPRIRVESYFNEYGIHGLWQIAKRHLPFLTYNIYKALLDRGFQNDIWFYQVYVHEVATLKINKNLSNRKPLPWEDIGLILEEGLLKYDEDDLNRDCLMIHQFLTPFHRIEDPGVDKVIELLGQYRVLPTYQSLSHTFSLVVYSRVSLSRAIGGFMMHLISTKAPVVELMIKNGVYLDALDPYITCTLLTNEYGQSYECVSLLRRLQQVGLCQKLTEDTLLDVLIYFASHDGLAPVLRIINENWSEALVNKNLTHIAKQAIQEMFASPNAWWNDNSMDILLSKIPESEQFLHELVTNRLRKRIMDKALNETEHGFIEKFDELLSEQAPDAEIVGFYVSVALWQDRSLPIIQFFNITDPEILQSFGKSMEEFIRGVLPTAFQVKCAIIERDRVRWLSKLLELWKSDSLSTNAVLSSKSSTNETSKLFYIPSTQFHRQLLAILKASYSPELITRFESYLSPVMIRTWKDTTRVSLE</sequence>
<evidence type="ECO:0000313" key="1">
    <source>
        <dbReference type="EMBL" id="KAK9762400.1"/>
    </source>
</evidence>